<dbReference type="InterPro" id="IPR003527">
    <property type="entry name" value="MAP_kinase_CS"/>
</dbReference>
<evidence type="ECO:0000256" key="7">
    <source>
        <dbReference type="ARBA" id="ARBA00022777"/>
    </source>
</evidence>
<dbReference type="CDD" id="cd07852">
    <property type="entry name" value="STKc_MAPK15-like"/>
    <property type="match status" value="1"/>
</dbReference>
<dbReference type="EMBL" id="LWLT01000011">
    <property type="status" value="NOT_ANNOTATED_CDS"/>
    <property type="molecule type" value="Genomic_DNA"/>
</dbReference>
<reference evidence="17 18" key="1">
    <citation type="submission" date="2016-04" db="EMBL/GenBank/DDBJ databases">
        <title>Polished mammalian reference genomes with single-molecule sequencing and chromosome conformation capture applied to the Capra hircus genome.</title>
        <authorList>
            <person name="Bickhart D.M."/>
            <person name="Koren S."/>
            <person name="Rosen B."/>
            <person name="Hastie A."/>
            <person name="Liachko I."/>
            <person name="Sullivan S.T."/>
            <person name="Burton J."/>
            <person name="Sayre B.L."/>
            <person name="Huson H.J."/>
            <person name="Lee J."/>
            <person name="Lam E."/>
            <person name="Kelley C.M."/>
            <person name="Hutchison J.L."/>
            <person name="Zhou Y."/>
            <person name="Sun J."/>
            <person name="Crisa A."/>
            <person name="Schwartz J.C."/>
            <person name="Hammond J.A."/>
            <person name="Schroeder S.G."/>
            <person name="Liu G.E."/>
            <person name="Dunham M."/>
            <person name="Shendure J."/>
            <person name="Sonstegard T.S."/>
            <person name="Phillippy A.M."/>
            <person name="Van Tassell C.P."/>
            <person name="Smith T.P."/>
        </authorList>
    </citation>
    <scope>NUCLEOTIDE SEQUENCE [LARGE SCALE GENOMIC DNA]</scope>
</reference>
<evidence type="ECO:0000256" key="15">
    <source>
        <dbReference type="SAM" id="MobiDB-lite"/>
    </source>
</evidence>
<dbReference type="Gene3D" id="3.30.200.20">
    <property type="entry name" value="Phosphorylase Kinase, domain 1"/>
    <property type="match status" value="1"/>
</dbReference>
<feature type="binding site" evidence="14">
    <location>
        <position position="44"/>
    </location>
    <ligand>
        <name>ATP</name>
        <dbReference type="ChEBI" id="CHEBI:30616"/>
    </ligand>
</feature>
<evidence type="ECO:0000256" key="13">
    <source>
        <dbReference type="ARBA" id="ARBA00076128"/>
    </source>
</evidence>
<evidence type="ECO:0000256" key="10">
    <source>
        <dbReference type="ARBA" id="ARBA00047592"/>
    </source>
</evidence>
<evidence type="ECO:0000259" key="16">
    <source>
        <dbReference type="PROSITE" id="PS50011"/>
    </source>
</evidence>
<keyword evidence="5" id="KW-0808">Transferase</keyword>
<dbReference type="PROSITE" id="PS00107">
    <property type="entry name" value="PROTEIN_KINASE_ATP"/>
    <property type="match status" value="1"/>
</dbReference>
<dbReference type="GO" id="GO:0106310">
    <property type="term" value="F:protein serine kinase activity"/>
    <property type="evidence" value="ECO:0007669"/>
    <property type="project" value="RHEA"/>
</dbReference>
<dbReference type="FunFam" id="1.10.510.10:FF:000238">
    <property type="entry name" value="Mitogen-activated protein kinase"/>
    <property type="match status" value="1"/>
</dbReference>
<evidence type="ECO:0000256" key="6">
    <source>
        <dbReference type="ARBA" id="ARBA00022741"/>
    </source>
</evidence>
<dbReference type="OMA" id="PDQEWTR"/>
<dbReference type="SUPFAM" id="SSF56112">
    <property type="entry name" value="Protein kinase-like (PK-like)"/>
    <property type="match status" value="1"/>
</dbReference>
<dbReference type="InterPro" id="IPR011009">
    <property type="entry name" value="Kinase-like_dom_sf"/>
</dbReference>
<keyword evidence="18" id="KW-1185">Reference proteome</keyword>
<sequence length="500" mass="55110">MCTAEVDRHVAQRYLLKRRLGKGAYGIVWKAVDRRTGEVVAIKKIFDAFKDKTDAQRTFREIMLLQEFGDHPNIVCLLDVIPAENNRDIYLVFESMDTDLNAVICKGTLLKDIHKRYIFYQLLRATKFIHSGRVIHRDQKPSNVLLNASCLVKLCDFGLARPLSGLPEVPEGHALTEYVATRWYRAPEMLLSSSWYTPGVDMWSLGCILGEMLRGRPLFPGTSTLHQLELILEAILPPSKEGEHVGRQLLAHILQHLGSRPRQTLDALLPPDTPPDALDLLSRLLVFAPHKRLSAAQALQHPYVQRFHCPAREWTLGGDVRLPVQEGTQLSAAEYRRLLHQVLRDAARIIRPQRPPLRSDPAPTPTVVVWARQDRSRCSFTRAPVTLPLAPPQVKPSVREASPSLISQAAAQVAVRALIRSDRNPGRGANAPGAPRVSPRAPLPAPPPGAARPGRRMFGASAAQGTQGAARAALGGYSQAYGTVCLSALGCLPLLPGPRA</sequence>
<evidence type="ECO:0000256" key="2">
    <source>
        <dbReference type="ARBA" id="ARBA00012411"/>
    </source>
</evidence>
<evidence type="ECO:0000256" key="1">
    <source>
        <dbReference type="ARBA" id="ARBA00008832"/>
    </source>
</evidence>
<dbReference type="PANTHER" id="PTHR24055">
    <property type="entry name" value="MITOGEN-ACTIVATED PROTEIN KINASE"/>
    <property type="match status" value="1"/>
</dbReference>
<feature type="region of interest" description="Disordered" evidence="15">
    <location>
        <begin position="421"/>
        <end position="462"/>
    </location>
</feature>
<comment type="catalytic activity">
    <reaction evidence="11">
        <text>L-seryl-[protein] + ATP = O-phospho-L-seryl-[protein] + ADP + H(+)</text>
        <dbReference type="Rhea" id="RHEA:17989"/>
        <dbReference type="Rhea" id="RHEA-COMP:9863"/>
        <dbReference type="Rhea" id="RHEA-COMP:11604"/>
        <dbReference type="ChEBI" id="CHEBI:15378"/>
        <dbReference type="ChEBI" id="CHEBI:29999"/>
        <dbReference type="ChEBI" id="CHEBI:30616"/>
        <dbReference type="ChEBI" id="CHEBI:83421"/>
        <dbReference type="ChEBI" id="CHEBI:456216"/>
        <dbReference type="EC" id="2.7.11.24"/>
    </reaction>
</comment>
<dbReference type="Pfam" id="PF00069">
    <property type="entry name" value="Pkinase"/>
    <property type="match status" value="1"/>
</dbReference>
<dbReference type="Ensembl" id="ENSCHIT00000033485.1">
    <property type="protein sequence ID" value="ENSCHIP00000025623.1"/>
    <property type="gene ID" value="ENSCHIG00000022294.1"/>
</dbReference>
<keyword evidence="7" id="KW-0418">Kinase</keyword>
<protein>
    <recommendedName>
        <fullName evidence="9">Mitogen-activated protein kinase 15</fullName>
        <ecNumber evidence="2">2.7.11.24</ecNumber>
    </recommendedName>
    <alternativeName>
        <fullName evidence="12">Extracellular signal-regulated kinase 7</fullName>
    </alternativeName>
    <alternativeName>
        <fullName evidence="13">Extracellular signal-regulated kinase 8</fullName>
    </alternativeName>
</protein>
<dbReference type="Gene3D" id="1.10.510.10">
    <property type="entry name" value="Transferase(Phosphotransferase) domain 1"/>
    <property type="match status" value="1"/>
</dbReference>
<dbReference type="GO" id="GO:0005524">
    <property type="term" value="F:ATP binding"/>
    <property type="evidence" value="ECO:0007669"/>
    <property type="project" value="UniProtKB-UniRule"/>
</dbReference>
<comment type="catalytic activity">
    <reaction evidence="10">
        <text>L-threonyl-[protein] + ATP = O-phospho-L-threonyl-[protein] + ADP + H(+)</text>
        <dbReference type="Rhea" id="RHEA:46608"/>
        <dbReference type="Rhea" id="RHEA-COMP:11060"/>
        <dbReference type="Rhea" id="RHEA-COMP:11605"/>
        <dbReference type="ChEBI" id="CHEBI:15378"/>
        <dbReference type="ChEBI" id="CHEBI:30013"/>
        <dbReference type="ChEBI" id="CHEBI:30616"/>
        <dbReference type="ChEBI" id="CHEBI:61977"/>
        <dbReference type="ChEBI" id="CHEBI:456216"/>
        <dbReference type="EC" id="2.7.11.24"/>
    </reaction>
</comment>
<keyword evidence="8 14" id="KW-0067">ATP-binding</keyword>
<feature type="compositionally biased region" description="Pro residues" evidence="15">
    <location>
        <begin position="441"/>
        <end position="450"/>
    </location>
</feature>
<dbReference type="InterPro" id="IPR000719">
    <property type="entry name" value="Prot_kinase_dom"/>
</dbReference>
<keyword evidence="3" id="KW-0723">Serine/threonine-protein kinase</keyword>
<accession>A0A452FMU7</accession>
<proteinExistence type="inferred from homology"/>
<dbReference type="FunFam" id="3.30.200.20:FF:000166">
    <property type="entry name" value="Mitogen-activated protein kinase"/>
    <property type="match status" value="1"/>
</dbReference>
<dbReference type="PROSITE" id="PS50011">
    <property type="entry name" value="PROTEIN_KINASE_DOM"/>
    <property type="match status" value="1"/>
</dbReference>
<keyword evidence="6 14" id="KW-0547">Nucleotide-binding</keyword>
<comment type="similarity">
    <text evidence="1">Belongs to the protein kinase superfamily. CMGC Ser/Thr protein kinase family. MAP kinase subfamily.</text>
</comment>
<dbReference type="GO" id="GO:0004707">
    <property type="term" value="F:MAP kinase activity"/>
    <property type="evidence" value="ECO:0007669"/>
    <property type="project" value="UniProtKB-EC"/>
</dbReference>
<dbReference type="PROSITE" id="PS01351">
    <property type="entry name" value="MAPK"/>
    <property type="match status" value="1"/>
</dbReference>
<feature type="domain" description="Protein kinase" evidence="16">
    <location>
        <begin position="14"/>
        <end position="304"/>
    </location>
</feature>
<reference evidence="17" key="2">
    <citation type="submission" date="2025-08" db="UniProtKB">
        <authorList>
            <consortium name="Ensembl"/>
        </authorList>
    </citation>
    <scope>IDENTIFICATION</scope>
</reference>
<evidence type="ECO:0000256" key="4">
    <source>
        <dbReference type="ARBA" id="ARBA00022553"/>
    </source>
</evidence>
<dbReference type="InterPro" id="IPR017441">
    <property type="entry name" value="Protein_kinase_ATP_BS"/>
</dbReference>
<evidence type="ECO:0000256" key="9">
    <source>
        <dbReference type="ARBA" id="ARBA00039797"/>
    </source>
</evidence>
<dbReference type="AlphaFoldDB" id="A0A452FMU7"/>
<dbReference type="InterPro" id="IPR050117">
    <property type="entry name" value="MAPK"/>
</dbReference>
<evidence type="ECO:0000256" key="5">
    <source>
        <dbReference type="ARBA" id="ARBA00022679"/>
    </source>
</evidence>
<evidence type="ECO:0000256" key="3">
    <source>
        <dbReference type="ARBA" id="ARBA00022527"/>
    </source>
</evidence>
<dbReference type="GeneTree" id="ENSGT00940000159758"/>
<evidence type="ECO:0000313" key="18">
    <source>
        <dbReference type="Proteomes" id="UP000291000"/>
    </source>
</evidence>
<evidence type="ECO:0000256" key="14">
    <source>
        <dbReference type="PROSITE-ProRule" id="PRU10141"/>
    </source>
</evidence>
<dbReference type="EC" id="2.7.11.24" evidence="2"/>
<dbReference type="Proteomes" id="UP000291000">
    <property type="component" value="Chromosome 14"/>
</dbReference>
<organism evidence="17 18">
    <name type="scientific">Capra hircus</name>
    <name type="common">Goat</name>
    <dbReference type="NCBI Taxonomy" id="9925"/>
    <lineage>
        <taxon>Eukaryota</taxon>
        <taxon>Metazoa</taxon>
        <taxon>Chordata</taxon>
        <taxon>Craniata</taxon>
        <taxon>Vertebrata</taxon>
        <taxon>Euteleostomi</taxon>
        <taxon>Mammalia</taxon>
        <taxon>Eutheria</taxon>
        <taxon>Laurasiatheria</taxon>
        <taxon>Artiodactyla</taxon>
        <taxon>Ruminantia</taxon>
        <taxon>Pecora</taxon>
        <taxon>Bovidae</taxon>
        <taxon>Caprinae</taxon>
        <taxon>Capra</taxon>
    </lineage>
</organism>
<evidence type="ECO:0000256" key="11">
    <source>
        <dbReference type="ARBA" id="ARBA00048312"/>
    </source>
</evidence>
<reference evidence="17" key="3">
    <citation type="submission" date="2025-09" db="UniProtKB">
        <authorList>
            <consortium name="Ensembl"/>
        </authorList>
    </citation>
    <scope>IDENTIFICATION</scope>
</reference>
<gene>
    <name evidence="17" type="primary">MAPK15</name>
</gene>
<dbReference type="Bgee" id="ENSCHIG00000022294">
    <property type="expression patterns" value="Expressed in fallopian tube and 10 other cell types or tissues"/>
</dbReference>
<keyword evidence="4" id="KW-0597">Phosphoprotein</keyword>
<evidence type="ECO:0000256" key="12">
    <source>
        <dbReference type="ARBA" id="ARBA00076120"/>
    </source>
</evidence>
<evidence type="ECO:0000313" key="17">
    <source>
        <dbReference type="Ensembl" id="ENSCHIP00000025623.1"/>
    </source>
</evidence>
<name>A0A452FMU7_CAPHI</name>
<evidence type="ECO:0000256" key="8">
    <source>
        <dbReference type="ARBA" id="ARBA00022840"/>
    </source>
</evidence>